<dbReference type="InterPro" id="IPR050088">
    <property type="entry name" value="IspD/TarI_cytidylyltransf_bact"/>
</dbReference>
<dbReference type="AlphaFoldDB" id="A0A562V3C7"/>
<comment type="function">
    <text evidence="7">Catalyzes the formation of 4-diphosphocytidyl-2-C-methyl-D-erythritol from CTP and 2-C-methyl-D-erythritol 4-phosphate (MEP).</text>
</comment>
<comment type="similarity">
    <text evidence="3 7">Belongs to the IspD/TarI cytidylyltransferase family. IspD subfamily.</text>
</comment>
<reference evidence="8 9" key="1">
    <citation type="journal article" date="2013" name="Stand. Genomic Sci.">
        <title>Genomic Encyclopedia of Type Strains, Phase I: The one thousand microbial genomes (KMG-I) project.</title>
        <authorList>
            <person name="Kyrpides N.C."/>
            <person name="Woyke T."/>
            <person name="Eisen J.A."/>
            <person name="Garrity G."/>
            <person name="Lilburn T.G."/>
            <person name="Beck B.J."/>
            <person name="Whitman W.B."/>
            <person name="Hugenholtz P."/>
            <person name="Klenk H.P."/>
        </authorList>
    </citation>
    <scope>NUCLEOTIDE SEQUENCE [LARGE SCALE GENOMIC DNA]</scope>
    <source>
        <strain evidence="8 9">DSM 45044</strain>
    </source>
</reference>
<evidence type="ECO:0000256" key="1">
    <source>
        <dbReference type="ARBA" id="ARBA00001282"/>
    </source>
</evidence>
<proteinExistence type="inferred from homology"/>
<dbReference type="InterPro" id="IPR001228">
    <property type="entry name" value="IspD"/>
</dbReference>
<dbReference type="InterPro" id="IPR018294">
    <property type="entry name" value="ISPD_synthase_CS"/>
</dbReference>
<dbReference type="EC" id="2.7.7.60" evidence="7"/>
<dbReference type="GO" id="GO:0050518">
    <property type="term" value="F:2-C-methyl-D-erythritol 4-phosphate cytidylyltransferase activity"/>
    <property type="evidence" value="ECO:0007669"/>
    <property type="project" value="UniProtKB-UniRule"/>
</dbReference>
<keyword evidence="6 7" id="KW-0414">Isoprene biosynthesis</keyword>
<keyword evidence="9" id="KW-1185">Reference proteome</keyword>
<feature type="site" description="Positions MEP for the nucleophilic attack" evidence="7">
    <location>
        <position position="161"/>
    </location>
</feature>
<dbReference type="InterPro" id="IPR034683">
    <property type="entry name" value="IspD/TarI"/>
</dbReference>
<dbReference type="NCBIfam" id="TIGR00453">
    <property type="entry name" value="ispD"/>
    <property type="match status" value="1"/>
</dbReference>
<dbReference type="Proteomes" id="UP000321617">
    <property type="component" value="Unassembled WGS sequence"/>
</dbReference>
<dbReference type="HAMAP" id="MF_00108">
    <property type="entry name" value="IspD"/>
    <property type="match status" value="1"/>
</dbReference>
<protein>
    <recommendedName>
        <fullName evidence="7">2-C-methyl-D-erythritol 4-phosphate cytidylyltransferase</fullName>
        <ecNumber evidence="7">2.7.7.60</ecNumber>
    </recommendedName>
    <alternativeName>
        <fullName evidence="7">4-diphosphocytidyl-2C-methyl-D-erythritol synthase</fullName>
    </alternativeName>
    <alternativeName>
        <fullName evidence="7">MEP cytidylyltransferase</fullName>
        <shortName evidence="7">MCT</shortName>
    </alternativeName>
</protein>
<feature type="site" description="Positions MEP for the nucleophilic attack" evidence="7">
    <location>
        <position position="220"/>
    </location>
</feature>
<feature type="site" description="Transition state stabilizer" evidence="7">
    <location>
        <position position="17"/>
    </location>
</feature>
<dbReference type="SUPFAM" id="SSF53448">
    <property type="entry name" value="Nucleotide-diphospho-sugar transferases"/>
    <property type="match status" value="1"/>
</dbReference>
<evidence type="ECO:0000256" key="4">
    <source>
        <dbReference type="ARBA" id="ARBA00022679"/>
    </source>
</evidence>
<gene>
    <name evidence="7" type="primary">ispD</name>
    <name evidence="8" type="ORF">LX16_3078</name>
</gene>
<evidence type="ECO:0000256" key="5">
    <source>
        <dbReference type="ARBA" id="ARBA00022695"/>
    </source>
</evidence>
<evidence type="ECO:0000256" key="7">
    <source>
        <dbReference type="HAMAP-Rule" id="MF_00108"/>
    </source>
</evidence>
<keyword evidence="5 7" id="KW-0548">Nucleotidyltransferase</keyword>
<evidence type="ECO:0000256" key="2">
    <source>
        <dbReference type="ARBA" id="ARBA00004787"/>
    </source>
</evidence>
<evidence type="ECO:0000256" key="6">
    <source>
        <dbReference type="ARBA" id="ARBA00023229"/>
    </source>
</evidence>
<dbReference type="InterPro" id="IPR029044">
    <property type="entry name" value="Nucleotide-diphossugar_trans"/>
</dbReference>
<organism evidence="8 9">
    <name type="scientific">Stackebrandtia albiflava</name>
    <dbReference type="NCBI Taxonomy" id="406432"/>
    <lineage>
        <taxon>Bacteria</taxon>
        <taxon>Bacillati</taxon>
        <taxon>Actinomycetota</taxon>
        <taxon>Actinomycetes</taxon>
        <taxon>Glycomycetales</taxon>
        <taxon>Glycomycetaceae</taxon>
        <taxon>Stackebrandtia</taxon>
    </lineage>
</organism>
<dbReference type="PANTHER" id="PTHR32125:SF4">
    <property type="entry name" value="2-C-METHYL-D-ERYTHRITOL 4-PHOSPHATE CYTIDYLYLTRANSFERASE, CHLOROPLASTIC"/>
    <property type="match status" value="1"/>
</dbReference>
<evidence type="ECO:0000256" key="3">
    <source>
        <dbReference type="ARBA" id="ARBA00009789"/>
    </source>
</evidence>
<keyword evidence="4 7" id="KW-0808">Transferase</keyword>
<feature type="site" description="Transition state stabilizer" evidence="7">
    <location>
        <position position="24"/>
    </location>
</feature>
<dbReference type="GO" id="GO:0019288">
    <property type="term" value="P:isopentenyl diphosphate biosynthetic process, methylerythritol 4-phosphate pathway"/>
    <property type="evidence" value="ECO:0007669"/>
    <property type="project" value="UniProtKB-UniRule"/>
</dbReference>
<comment type="pathway">
    <text evidence="2 7">Isoprenoid biosynthesis; isopentenyl diphosphate biosynthesis via DXP pathway; isopentenyl diphosphate from 1-deoxy-D-xylulose 5-phosphate: step 2/6.</text>
</comment>
<sequence length="239" mass="25948">MTSTAVAVLLAGGTGSRMGADRPKQLLRVAGRELLAHTLDVFEACDDIDHIRVYMAAGHLDHARELVDRYGYRKVEAVAEGGADRAGSVRCALADLAGEPGDRKVLVHDAVRPLVSTRTISECVRLLDSVPALTVAVPSTDTILEVDPSGEGPTVTAIPDRSRMWRCQTPQGFRLEVLAEAHRRAAADPDFRPTDDGGVVRRYLPETPIAVVTGDEFNLKVTHPLDLRLAETLLRDRTL</sequence>
<comment type="caution">
    <text evidence="8">The sequence shown here is derived from an EMBL/GenBank/DDBJ whole genome shotgun (WGS) entry which is preliminary data.</text>
</comment>
<dbReference type="UniPathway" id="UPA00056">
    <property type="reaction ID" value="UER00093"/>
</dbReference>
<dbReference type="PANTHER" id="PTHR32125">
    <property type="entry name" value="2-C-METHYL-D-ERYTHRITOL 4-PHOSPHATE CYTIDYLYLTRANSFERASE, CHLOROPLASTIC"/>
    <property type="match status" value="1"/>
</dbReference>
<name>A0A562V3C7_9ACTN</name>
<evidence type="ECO:0000313" key="8">
    <source>
        <dbReference type="EMBL" id="TWJ12322.1"/>
    </source>
</evidence>
<dbReference type="RefSeq" id="WP_147139348.1">
    <property type="nucleotide sequence ID" value="NZ_BAABIJ010000002.1"/>
</dbReference>
<dbReference type="Gene3D" id="3.90.550.10">
    <property type="entry name" value="Spore Coat Polysaccharide Biosynthesis Protein SpsA, Chain A"/>
    <property type="match status" value="1"/>
</dbReference>
<accession>A0A562V3C7</accession>
<dbReference type="EMBL" id="VLLL01000006">
    <property type="protein sequence ID" value="TWJ12322.1"/>
    <property type="molecule type" value="Genomic_DNA"/>
</dbReference>
<evidence type="ECO:0000313" key="9">
    <source>
        <dbReference type="Proteomes" id="UP000321617"/>
    </source>
</evidence>
<dbReference type="CDD" id="cd02516">
    <property type="entry name" value="CDP-ME_synthetase"/>
    <property type="match status" value="1"/>
</dbReference>
<dbReference type="PROSITE" id="PS01295">
    <property type="entry name" value="ISPD"/>
    <property type="match status" value="1"/>
</dbReference>
<comment type="catalytic activity">
    <reaction evidence="1 7">
        <text>2-C-methyl-D-erythritol 4-phosphate + CTP + H(+) = 4-CDP-2-C-methyl-D-erythritol + diphosphate</text>
        <dbReference type="Rhea" id="RHEA:13429"/>
        <dbReference type="ChEBI" id="CHEBI:15378"/>
        <dbReference type="ChEBI" id="CHEBI:33019"/>
        <dbReference type="ChEBI" id="CHEBI:37563"/>
        <dbReference type="ChEBI" id="CHEBI:57823"/>
        <dbReference type="ChEBI" id="CHEBI:58262"/>
        <dbReference type="EC" id="2.7.7.60"/>
    </reaction>
</comment>
<dbReference type="Pfam" id="PF01128">
    <property type="entry name" value="IspD"/>
    <property type="match status" value="1"/>
</dbReference>
<dbReference type="FunFam" id="3.90.550.10:FF:000003">
    <property type="entry name" value="2-C-methyl-D-erythritol 4-phosphate cytidylyltransferase"/>
    <property type="match status" value="1"/>
</dbReference>
<dbReference type="OrthoDB" id="9802561at2"/>